<keyword evidence="3" id="KW-1185">Reference proteome</keyword>
<accession>A0A4V2YN19</accession>
<organism evidence="2 3">
    <name type="scientific">Kribbella antibiotica</name>
    <dbReference type="NCBI Taxonomy" id="190195"/>
    <lineage>
        <taxon>Bacteria</taxon>
        <taxon>Bacillati</taxon>
        <taxon>Actinomycetota</taxon>
        <taxon>Actinomycetes</taxon>
        <taxon>Propionibacteriales</taxon>
        <taxon>Kribbellaceae</taxon>
        <taxon>Kribbella</taxon>
    </lineage>
</organism>
<dbReference type="OrthoDB" id="9809635at2"/>
<protein>
    <submittedName>
        <fullName evidence="2">Class A beta-lactamase-related serine hydrolase</fullName>
    </submittedName>
</protein>
<dbReference type="PANTHER" id="PTHR43319">
    <property type="entry name" value="BETA-LACTAMASE-RELATED"/>
    <property type="match status" value="1"/>
</dbReference>
<dbReference type="InterPro" id="IPR052907">
    <property type="entry name" value="Beta-lactamase/esterase"/>
</dbReference>
<dbReference type="InterPro" id="IPR001466">
    <property type="entry name" value="Beta-lactam-related"/>
</dbReference>
<evidence type="ECO:0000313" key="3">
    <source>
        <dbReference type="Proteomes" id="UP000295124"/>
    </source>
</evidence>
<dbReference type="GO" id="GO:0016787">
    <property type="term" value="F:hydrolase activity"/>
    <property type="evidence" value="ECO:0007669"/>
    <property type="project" value="UniProtKB-KW"/>
</dbReference>
<proteinExistence type="predicted"/>
<dbReference type="InterPro" id="IPR012338">
    <property type="entry name" value="Beta-lactam/transpept-like"/>
</dbReference>
<name>A0A4V2YN19_9ACTN</name>
<keyword evidence="2" id="KW-0378">Hydrolase</keyword>
<dbReference type="EMBL" id="SMKX01000105">
    <property type="protein sequence ID" value="TDD52667.1"/>
    <property type="molecule type" value="Genomic_DNA"/>
</dbReference>
<reference evidence="2 3" key="1">
    <citation type="submission" date="2019-03" db="EMBL/GenBank/DDBJ databases">
        <title>Draft genome sequences of novel Actinobacteria.</title>
        <authorList>
            <person name="Sahin N."/>
            <person name="Ay H."/>
            <person name="Saygin H."/>
        </authorList>
    </citation>
    <scope>NUCLEOTIDE SEQUENCE [LARGE SCALE GENOMIC DNA]</scope>
    <source>
        <strain evidence="2 3">JCM 13523</strain>
    </source>
</reference>
<dbReference type="SUPFAM" id="SSF56601">
    <property type="entry name" value="beta-lactamase/transpeptidase-like"/>
    <property type="match status" value="1"/>
</dbReference>
<dbReference type="Pfam" id="PF00144">
    <property type="entry name" value="Beta-lactamase"/>
    <property type="match status" value="1"/>
</dbReference>
<sequence>MSSGCATTASTRSISVSGRGLAAGTVTPSTLLVRPGHSGPVEFGGECDPREVGLDAARLATAIERVEARRGVAQLCVIRDGRVVVDRWFGCEPDALFWLFAASKPYVVILVHQLVEAGVLHLDDEVAAYWPEFVGEGKDGVTVRDVLGNQSGVAGAHRSEVRVMTDWAKSLRRIEQEPLRYPISSLAFGFILAELVQRITRHPIQVVLQEAVLRPLAVTDTHLGLPPQLWGKQVPVKGSRLVNRRSTREAAVPGEGVSATARDLAALYQMLLNNGIGTAGRVLRPESVAAAAMPTSDPAFGQLRSPRVFGFNGSDCCVGWADPERQLAYAYVTDHLGRGPAEQAHHAAVADRVLAAAG</sequence>
<dbReference type="AlphaFoldDB" id="A0A4V2YN19"/>
<comment type="caution">
    <text evidence="2">The sequence shown here is derived from an EMBL/GenBank/DDBJ whole genome shotgun (WGS) entry which is preliminary data.</text>
</comment>
<dbReference type="Gene3D" id="3.40.710.10">
    <property type="entry name" value="DD-peptidase/beta-lactamase superfamily"/>
    <property type="match status" value="2"/>
</dbReference>
<feature type="domain" description="Beta-lactamase-related" evidence="1">
    <location>
        <begin position="65"/>
        <end position="351"/>
    </location>
</feature>
<evidence type="ECO:0000259" key="1">
    <source>
        <dbReference type="Pfam" id="PF00144"/>
    </source>
</evidence>
<evidence type="ECO:0000313" key="2">
    <source>
        <dbReference type="EMBL" id="TDD52667.1"/>
    </source>
</evidence>
<dbReference type="Proteomes" id="UP000295124">
    <property type="component" value="Unassembled WGS sequence"/>
</dbReference>
<dbReference type="PANTHER" id="PTHR43319:SF3">
    <property type="entry name" value="BETA-LACTAMASE-RELATED DOMAIN-CONTAINING PROTEIN"/>
    <property type="match status" value="1"/>
</dbReference>
<gene>
    <name evidence="2" type="ORF">E1263_28755</name>
</gene>